<dbReference type="InterPro" id="IPR050361">
    <property type="entry name" value="MPP/UQCRC_Complex"/>
</dbReference>
<dbReference type="NCBIfam" id="NF047422">
    <property type="entry name" value="YfmF_fam"/>
    <property type="match status" value="1"/>
</dbReference>
<gene>
    <name evidence="2" type="ORF">A6K76_06985</name>
</gene>
<dbReference type="OrthoDB" id="9762085at2"/>
<dbReference type="InterPro" id="IPR011249">
    <property type="entry name" value="Metalloenz_LuxS/M16"/>
</dbReference>
<dbReference type="PANTHER" id="PTHR11851">
    <property type="entry name" value="METALLOPROTEASE"/>
    <property type="match status" value="1"/>
</dbReference>
<dbReference type="Pfam" id="PF05193">
    <property type="entry name" value="Peptidase_M16_C"/>
    <property type="match status" value="1"/>
</dbReference>
<dbReference type="SUPFAM" id="SSF63411">
    <property type="entry name" value="LuxS/MPP-like metallohydrolase"/>
    <property type="match status" value="2"/>
</dbReference>
<dbReference type="RefSeq" id="WP_066462559.1">
    <property type="nucleotide sequence ID" value="NZ_MATO01000016.1"/>
</dbReference>
<accession>A0A1C0YYX0</accession>
<dbReference type="InterPro" id="IPR007863">
    <property type="entry name" value="Peptidase_M16_C"/>
</dbReference>
<dbReference type="GO" id="GO:0046872">
    <property type="term" value="F:metal ion binding"/>
    <property type="evidence" value="ECO:0007669"/>
    <property type="project" value="InterPro"/>
</dbReference>
<evidence type="ECO:0000313" key="3">
    <source>
        <dbReference type="Proteomes" id="UP000093482"/>
    </source>
</evidence>
<keyword evidence="3" id="KW-1185">Reference proteome</keyword>
<sequence>MFTTIQLAKGVQLHVHPTTQFKTVNFSIKWRAPLTDEAAAARTVLTNVLQHSNAKYDTTAAFRSYLDDLYGTVLYFDTAKRGNEHTVLLNVETVNDQYLKNANVLQEVLQTIHTSVFEPNVDEAGQFKEAIVNREREMVVQRIQSIFDDKTRYAQQQLTKLMRPNHAASISANGSLEAVKALTVADVTAAYHDMLLHDRIDIYVVGDVQPDEMATRLKQELPFADRDAQPLEAIPASTTEFEYVREQQDMKQGKLHIGYSTSVRFGDDDFAAMQIFNGMFGGYPHAKLFMNVREKESLAYYASSSYSGHYGLVFVLAGIEAANEEKAYTLIQQQLTAMQQGDMTELELAQTKAMLTNQLKEALDSARGQIEVYDQYKELDEQFSIDTWAARWDRITLDDVARMAKYVTLEKVYFLSGKEQE</sequence>
<evidence type="ECO:0000259" key="1">
    <source>
        <dbReference type="Pfam" id="PF05193"/>
    </source>
</evidence>
<organism evidence="2 3">
    <name type="scientific">Caryophanon latum</name>
    <dbReference type="NCBI Taxonomy" id="33977"/>
    <lineage>
        <taxon>Bacteria</taxon>
        <taxon>Bacillati</taxon>
        <taxon>Bacillota</taxon>
        <taxon>Bacilli</taxon>
        <taxon>Bacillales</taxon>
        <taxon>Caryophanaceae</taxon>
        <taxon>Caryophanon</taxon>
    </lineage>
</organism>
<comment type="caution">
    <text evidence="2">The sequence shown here is derived from an EMBL/GenBank/DDBJ whole genome shotgun (WGS) entry which is preliminary data.</text>
</comment>
<evidence type="ECO:0000313" key="2">
    <source>
        <dbReference type="EMBL" id="OCS92379.1"/>
    </source>
</evidence>
<dbReference type="Proteomes" id="UP000093482">
    <property type="component" value="Unassembled WGS sequence"/>
</dbReference>
<dbReference type="PANTHER" id="PTHR11851:SF186">
    <property type="entry name" value="INACTIVE METALLOPROTEASE YMFF-RELATED"/>
    <property type="match status" value="1"/>
</dbReference>
<dbReference type="Gene3D" id="3.30.830.10">
    <property type="entry name" value="Metalloenzyme, LuxS/M16 peptidase-like"/>
    <property type="match status" value="2"/>
</dbReference>
<name>A0A1C0YYX0_9BACL</name>
<dbReference type="AlphaFoldDB" id="A0A1C0YYX0"/>
<dbReference type="EMBL" id="MATO01000016">
    <property type="protein sequence ID" value="OCS92379.1"/>
    <property type="molecule type" value="Genomic_DNA"/>
</dbReference>
<protein>
    <submittedName>
        <fullName evidence="2">Peptidase M16</fullName>
    </submittedName>
</protein>
<reference evidence="2 3" key="1">
    <citation type="submission" date="2016-07" db="EMBL/GenBank/DDBJ databases">
        <title>Caryophanon latum genome sequencing.</title>
        <authorList>
            <person name="Verma A."/>
            <person name="Pal Y."/>
            <person name="Krishnamurthi S."/>
        </authorList>
    </citation>
    <scope>NUCLEOTIDE SEQUENCE [LARGE SCALE GENOMIC DNA]</scope>
    <source>
        <strain evidence="2 3">DSM 14151</strain>
    </source>
</reference>
<feature type="domain" description="Peptidase M16 C-terminal" evidence="1">
    <location>
        <begin position="182"/>
        <end position="355"/>
    </location>
</feature>
<proteinExistence type="predicted"/>